<dbReference type="OrthoDB" id="6777263at2759"/>
<evidence type="ECO:0000259" key="3">
    <source>
        <dbReference type="SMART" id="SM00322"/>
    </source>
</evidence>
<dbReference type="PANTHER" id="PTHR11208">
    <property type="entry name" value="RNA-BINDING PROTEIN RELATED"/>
    <property type="match status" value="1"/>
</dbReference>
<reference evidence="4 5" key="1">
    <citation type="journal article" date="2013" name="Nature">
        <title>Insights into bilaterian evolution from three spiralian genomes.</title>
        <authorList>
            <person name="Simakov O."/>
            <person name="Marletaz F."/>
            <person name="Cho S.J."/>
            <person name="Edsinger-Gonzales E."/>
            <person name="Havlak P."/>
            <person name="Hellsten U."/>
            <person name="Kuo D.H."/>
            <person name="Larsson T."/>
            <person name="Lv J."/>
            <person name="Arendt D."/>
            <person name="Savage R."/>
            <person name="Osoegawa K."/>
            <person name="de Jong P."/>
            <person name="Grimwood J."/>
            <person name="Chapman J.A."/>
            <person name="Shapiro H."/>
            <person name="Aerts A."/>
            <person name="Otillar R.P."/>
            <person name="Terry A.Y."/>
            <person name="Boore J.L."/>
            <person name="Grigoriev I.V."/>
            <person name="Lindberg D.R."/>
            <person name="Seaver E.C."/>
            <person name="Weisblat D.A."/>
            <person name="Putnam N.H."/>
            <person name="Rokhsar D.S."/>
        </authorList>
    </citation>
    <scope>NUCLEOTIDE SEQUENCE [LARGE SCALE GENOMIC DNA]</scope>
</reference>
<organism evidence="4 5">
    <name type="scientific">Lottia gigantea</name>
    <name type="common">Giant owl limpet</name>
    <dbReference type="NCBI Taxonomy" id="225164"/>
    <lineage>
        <taxon>Eukaryota</taxon>
        <taxon>Metazoa</taxon>
        <taxon>Spiralia</taxon>
        <taxon>Lophotrochozoa</taxon>
        <taxon>Mollusca</taxon>
        <taxon>Gastropoda</taxon>
        <taxon>Patellogastropoda</taxon>
        <taxon>Lottioidea</taxon>
        <taxon>Lottiidae</taxon>
        <taxon>Lottia</taxon>
    </lineage>
</organism>
<dbReference type="CTD" id="20253265"/>
<keyword evidence="1 2" id="KW-0694">RNA-binding</keyword>
<name>V4ALL2_LOTGI</name>
<dbReference type="Proteomes" id="UP000030746">
    <property type="component" value="Unassembled WGS sequence"/>
</dbReference>
<dbReference type="CDD" id="cd22384">
    <property type="entry name" value="KH-I_KHDRBS"/>
    <property type="match status" value="1"/>
</dbReference>
<dbReference type="RefSeq" id="XP_009054760.1">
    <property type="nucleotide sequence ID" value="XM_009056512.1"/>
</dbReference>
<dbReference type="STRING" id="225164.V4ALL2"/>
<evidence type="ECO:0000256" key="1">
    <source>
        <dbReference type="ARBA" id="ARBA00022884"/>
    </source>
</evidence>
<dbReference type="AlphaFoldDB" id="V4ALL2"/>
<feature type="domain" description="K Homology" evidence="3">
    <location>
        <begin position="9"/>
        <end position="103"/>
    </location>
</feature>
<dbReference type="PANTHER" id="PTHR11208:SF42">
    <property type="entry name" value="QUAKING RELATED 54B, ISOFORM E"/>
    <property type="match status" value="1"/>
</dbReference>
<dbReference type="GO" id="GO:0003729">
    <property type="term" value="F:mRNA binding"/>
    <property type="evidence" value="ECO:0007669"/>
    <property type="project" value="TreeGrafter"/>
</dbReference>
<protein>
    <recommendedName>
        <fullName evidence="3">K Homology domain-containing protein</fullName>
    </recommendedName>
</protein>
<evidence type="ECO:0000256" key="2">
    <source>
        <dbReference type="PROSITE-ProRule" id="PRU00117"/>
    </source>
</evidence>
<dbReference type="EMBL" id="KB201802">
    <property type="protein sequence ID" value="ESO94476.1"/>
    <property type="molecule type" value="Genomic_DNA"/>
</dbReference>
<feature type="non-terminal residue" evidence="4">
    <location>
        <position position="114"/>
    </location>
</feature>
<dbReference type="InterPro" id="IPR055256">
    <property type="entry name" value="KH_1_KHDC4/BBP-like"/>
</dbReference>
<dbReference type="Pfam" id="PF22675">
    <property type="entry name" value="KH-I_KHDC4-BBP"/>
    <property type="match status" value="1"/>
</dbReference>
<evidence type="ECO:0000313" key="5">
    <source>
        <dbReference type="Proteomes" id="UP000030746"/>
    </source>
</evidence>
<dbReference type="SMART" id="SM00322">
    <property type="entry name" value="KH"/>
    <property type="match status" value="1"/>
</dbReference>
<dbReference type="InterPro" id="IPR036612">
    <property type="entry name" value="KH_dom_type_1_sf"/>
</dbReference>
<dbReference type="GO" id="GO:0000381">
    <property type="term" value="P:regulation of alternative mRNA splicing, via spliceosome"/>
    <property type="evidence" value="ECO:0007669"/>
    <property type="project" value="TreeGrafter"/>
</dbReference>
<dbReference type="Gene3D" id="3.30.1370.10">
    <property type="entry name" value="K Homology domain, type 1"/>
    <property type="match status" value="1"/>
</dbReference>
<sequence>LELHHNNPQSVKIQIRIPVKEHPKFNFVGKLLGPKGVTLRRLQEETGTKMSILGRGSMRDKAKEEECRKEGGKFAHLNLDLHLMVECFAEATEAYGRISHAITELKKYLVPVSN</sequence>
<dbReference type="SUPFAM" id="SSF54791">
    <property type="entry name" value="Eukaryotic type KH-domain (KH-domain type I)"/>
    <property type="match status" value="1"/>
</dbReference>
<accession>V4ALL2</accession>
<keyword evidence="5" id="KW-1185">Reference proteome</keyword>
<dbReference type="PROSITE" id="PS50084">
    <property type="entry name" value="KH_TYPE_1"/>
    <property type="match status" value="1"/>
</dbReference>
<dbReference type="GeneID" id="20253265"/>
<evidence type="ECO:0000313" key="4">
    <source>
        <dbReference type="EMBL" id="ESO94476.1"/>
    </source>
</evidence>
<gene>
    <name evidence="4" type="ORF">LOTGIDRAFT_98957</name>
</gene>
<dbReference type="HOGENOM" id="CLU_2127261_0_0_1"/>
<dbReference type="InterPro" id="IPR045071">
    <property type="entry name" value="BBP-like"/>
</dbReference>
<dbReference type="OMA" id="ECTICIR"/>
<dbReference type="GO" id="GO:0005634">
    <property type="term" value="C:nucleus"/>
    <property type="evidence" value="ECO:0007669"/>
    <property type="project" value="TreeGrafter"/>
</dbReference>
<feature type="non-terminal residue" evidence="4">
    <location>
        <position position="1"/>
    </location>
</feature>
<dbReference type="KEGG" id="lgi:LOTGIDRAFT_98957"/>
<proteinExistence type="predicted"/>
<dbReference type="InterPro" id="IPR004087">
    <property type="entry name" value="KH_dom"/>
</dbReference>